<sequence>MERPGIILKGWSQSSNGVVYNEEMSEHEENCCSLISPSTHESRNGSWIHWLTSTQRDIAMKETIFAAYCRH</sequence>
<gene>
    <name evidence="1" type="ORF">TNCT_101731</name>
</gene>
<dbReference type="AlphaFoldDB" id="A0A8X6M4E0"/>
<dbReference type="EMBL" id="BMAO01009549">
    <property type="protein sequence ID" value="GFR31522.1"/>
    <property type="molecule type" value="Genomic_DNA"/>
</dbReference>
<keyword evidence="2" id="KW-1185">Reference proteome</keyword>
<reference evidence="1" key="1">
    <citation type="submission" date="2020-07" db="EMBL/GenBank/DDBJ databases">
        <title>Multicomponent nature underlies the extraordinary mechanical properties of spider dragline silk.</title>
        <authorList>
            <person name="Kono N."/>
            <person name="Nakamura H."/>
            <person name="Mori M."/>
            <person name="Yoshida Y."/>
            <person name="Ohtoshi R."/>
            <person name="Malay A.D."/>
            <person name="Moran D.A.P."/>
            <person name="Tomita M."/>
            <person name="Numata K."/>
            <person name="Arakawa K."/>
        </authorList>
    </citation>
    <scope>NUCLEOTIDE SEQUENCE</scope>
</reference>
<proteinExistence type="predicted"/>
<dbReference type="Proteomes" id="UP000887116">
    <property type="component" value="Unassembled WGS sequence"/>
</dbReference>
<name>A0A8X6M4E0_TRICU</name>
<comment type="caution">
    <text evidence="1">The sequence shown here is derived from an EMBL/GenBank/DDBJ whole genome shotgun (WGS) entry which is preliminary data.</text>
</comment>
<evidence type="ECO:0000313" key="1">
    <source>
        <dbReference type="EMBL" id="GFR31522.1"/>
    </source>
</evidence>
<protein>
    <submittedName>
        <fullName evidence="1">Uncharacterized protein</fullName>
    </submittedName>
</protein>
<accession>A0A8X6M4E0</accession>
<evidence type="ECO:0000313" key="2">
    <source>
        <dbReference type="Proteomes" id="UP000887116"/>
    </source>
</evidence>
<organism evidence="1 2">
    <name type="scientific">Trichonephila clavata</name>
    <name type="common">Joro spider</name>
    <name type="synonym">Nephila clavata</name>
    <dbReference type="NCBI Taxonomy" id="2740835"/>
    <lineage>
        <taxon>Eukaryota</taxon>
        <taxon>Metazoa</taxon>
        <taxon>Ecdysozoa</taxon>
        <taxon>Arthropoda</taxon>
        <taxon>Chelicerata</taxon>
        <taxon>Arachnida</taxon>
        <taxon>Araneae</taxon>
        <taxon>Araneomorphae</taxon>
        <taxon>Entelegynae</taxon>
        <taxon>Araneoidea</taxon>
        <taxon>Nephilidae</taxon>
        <taxon>Trichonephila</taxon>
    </lineage>
</organism>